<organism evidence="4 5">
    <name type="scientific">Microthyrium microscopicum</name>
    <dbReference type="NCBI Taxonomy" id="703497"/>
    <lineage>
        <taxon>Eukaryota</taxon>
        <taxon>Fungi</taxon>
        <taxon>Dikarya</taxon>
        <taxon>Ascomycota</taxon>
        <taxon>Pezizomycotina</taxon>
        <taxon>Dothideomycetes</taxon>
        <taxon>Dothideomycetes incertae sedis</taxon>
        <taxon>Microthyriales</taxon>
        <taxon>Microthyriaceae</taxon>
        <taxon>Microthyrium</taxon>
    </lineage>
</organism>
<protein>
    <submittedName>
        <fullName evidence="4">BAR-domain-containing protein</fullName>
    </submittedName>
</protein>
<feature type="compositionally biased region" description="Polar residues" evidence="2">
    <location>
        <begin position="381"/>
        <end position="396"/>
    </location>
</feature>
<dbReference type="InterPro" id="IPR027267">
    <property type="entry name" value="AH/BAR_dom_sf"/>
</dbReference>
<feature type="domain" description="BAR" evidence="3">
    <location>
        <begin position="15"/>
        <end position="237"/>
    </location>
</feature>
<feature type="region of interest" description="Disordered" evidence="2">
    <location>
        <begin position="232"/>
        <end position="252"/>
    </location>
</feature>
<feature type="compositionally biased region" description="Polar residues" evidence="2">
    <location>
        <begin position="299"/>
        <end position="327"/>
    </location>
</feature>
<dbReference type="AlphaFoldDB" id="A0A6A6UCX0"/>
<accession>A0A6A6UCX0</accession>
<evidence type="ECO:0000313" key="4">
    <source>
        <dbReference type="EMBL" id="KAF2669213.1"/>
    </source>
</evidence>
<feature type="coiled-coil region" evidence="1">
    <location>
        <begin position="126"/>
        <end position="195"/>
    </location>
</feature>
<feature type="compositionally biased region" description="Polar residues" evidence="2">
    <location>
        <begin position="340"/>
        <end position="368"/>
    </location>
</feature>
<keyword evidence="5" id="KW-1185">Reference proteome</keyword>
<dbReference type="Proteomes" id="UP000799302">
    <property type="component" value="Unassembled WGS sequence"/>
</dbReference>
<proteinExistence type="predicted"/>
<dbReference type="EMBL" id="MU004235">
    <property type="protein sequence ID" value="KAF2669213.1"/>
    <property type="molecule type" value="Genomic_DNA"/>
</dbReference>
<evidence type="ECO:0000256" key="2">
    <source>
        <dbReference type="SAM" id="MobiDB-lite"/>
    </source>
</evidence>
<feature type="region of interest" description="Disordered" evidence="2">
    <location>
        <begin position="287"/>
        <end position="449"/>
    </location>
</feature>
<dbReference type="Gene3D" id="1.20.1270.60">
    <property type="entry name" value="Arfaptin homology (AH) domain/BAR domain"/>
    <property type="match status" value="1"/>
</dbReference>
<evidence type="ECO:0000256" key="1">
    <source>
        <dbReference type="SAM" id="Coils"/>
    </source>
</evidence>
<evidence type="ECO:0000259" key="3">
    <source>
        <dbReference type="PROSITE" id="PS51021"/>
    </source>
</evidence>
<dbReference type="GO" id="GO:0005737">
    <property type="term" value="C:cytoplasm"/>
    <property type="evidence" value="ECO:0007669"/>
    <property type="project" value="InterPro"/>
</dbReference>
<gene>
    <name evidence="4" type="ORF">BT63DRAFT_254329</name>
</gene>
<keyword evidence="1" id="KW-0175">Coiled coil</keyword>
<name>A0A6A6UCX0_9PEZI</name>
<dbReference type="PROSITE" id="PS51021">
    <property type="entry name" value="BAR"/>
    <property type="match status" value="1"/>
</dbReference>
<dbReference type="OrthoDB" id="14167at2759"/>
<reference evidence="4" key="1">
    <citation type="journal article" date="2020" name="Stud. Mycol.">
        <title>101 Dothideomycetes genomes: a test case for predicting lifestyles and emergence of pathogens.</title>
        <authorList>
            <person name="Haridas S."/>
            <person name="Albert R."/>
            <person name="Binder M."/>
            <person name="Bloem J."/>
            <person name="Labutti K."/>
            <person name="Salamov A."/>
            <person name="Andreopoulos B."/>
            <person name="Baker S."/>
            <person name="Barry K."/>
            <person name="Bills G."/>
            <person name="Bluhm B."/>
            <person name="Cannon C."/>
            <person name="Castanera R."/>
            <person name="Culley D."/>
            <person name="Daum C."/>
            <person name="Ezra D."/>
            <person name="Gonzalez J."/>
            <person name="Henrissat B."/>
            <person name="Kuo A."/>
            <person name="Liang C."/>
            <person name="Lipzen A."/>
            <person name="Lutzoni F."/>
            <person name="Magnuson J."/>
            <person name="Mondo S."/>
            <person name="Nolan M."/>
            <person name="Ohm R."/>
            <person name="Pangilinan J."/>
            <person name="Park H.-J."/>
            <person name="Ramirez L."/>
            <person name="Alfaro M."/>
            <person name="Sun H."/>
            <person name="Tritt A."/>
            <person name="Yoshinaga Y."/>
            <person name="Zwiers L.-H."/>
            <person name="Turgeon B."/>
            <person name="Goodwin S."/>
            <person name="Spatafora J."/>
            <person name="Crous P."/>
            <person name="Grigoriev I."/>
        </authorList>
    </citation>
    <scope>NUCLEOTIDE SEQUENCE</scope>
    <source>
        <strain evidence="4">CBS 115976</strain>
    </source>
</reference>
<feature type="compositionally biased region" description="Basic and acidic residues" evidence="2">
    <location>
        <begin position="369"/>
        <end position="378"/>
    </location>
</feature>
<dbReference type="SMART" id="SM00721">
    <property type="entry name" value="BAR"/>
    <property type="match status" value="1"/>
</dbReference>
<dbReference type="Pfam" id="PF03114">
    <property type="entry name" value="BAR"/>
    <property type="match status" value="1"/>
</dbReference>
<sequence>MNVNKKLGRFKQWAGEKMGSEAKTGTTDDFKALETEMNLRHDGMDRLHKSMSLYVKAQGRKESADDRDKMLPVGYLGSTMVGHGQDFSPDSEFGNCLLTFGRANEAISRRTEGYVTSSTSVWLESLERSLAQMKEYQAARKKLETRRLAYDASLAKMQKAKKEDFRVEEELRAQKAKYEESNEDVFRRMEDIKEAEVESIADLTKFLEEELAYHESCREILSDLHRNWPGVSATQNGMNGRKPAPRGRSNTMNSFHDKYAVVEEEPEEAPAPKIKPVISRTHTESFAARHNHNFDSPKISRTNSLQRTNTDTSVVGGTYSRFASNESPAEYQRSARDYSPDSNGKSSDPGSNGNIFQRTPLRSLTRVESNPDRSELENRFSYMNRNPSPPTYGNRNPSPPSSASSLNGGAVKKAPPPPPPSRAKKPMMGPQGMKRSAYSTDTVPHLLHQ</sequence>
<evidence type="ECO:0000313" key="5">
    <source>
        <dbReference type="Proteomes" id="UP000799302"/>
    </source>
</evidence>
<dbReference type="SUPFAM" id="SSF103657">
    <property type="entry name" value="BAR/IMD domain-like"/>
    <property type="match status" value="1"/>
</dbReference>
<dbReference type="InterPro" id="IPR004148">
    <property type="entry name" value="BAR_dom"/>
</dbReference>